<dbReference type="Pfam" id="PF01740">
    <property type="entry name" value="STAS"/>
    <property type="match status" value="1"/>
</dbReference>
<dbReference type="InterPro" id="IPR002645">
    <property type="entry name" value="STAS_dom"/>
</dbReference>
<dbReference type="AlphaFoldDB" id="A0A1Z4KKC2"/>
<dbReference type="Proteomes" id="UP000217507">
    <property type="component" value="Chromosome"/>
</dbReference>
<evidence type="ECO:0000256" key="1">
    <source>
        <dbReference type="ARBA" id="ARBA00009013"/>
    </source>
</evidence>
<name>A0A1Z4KKC2_ANAVA</name>
<organism evidence="4 5">
    <name type="scientific">Trichormus variabilis NIES-23</name>
    <dbReference type="NCBI Taxonomy" id="1973479"/>
    <lineage>
        <taxon>Bacteria</taxon>
        <taxon>Bacillati</taxon>
        <taxon>Cyanobacteriota</taxon>
        <taxon>Cyanophyceae</taxon>
        <taxon>Nostocales</taxon>
        <taxon>Nostocaceae</taxon>
        <taxon>Trichormus</taxon>
    </lineage>
</organism>
<dbReference type="InterPro" id="IPR036513">
    <property type="entry name" value="STAS_dom_sf"/>
</dbReference>
<dbReference type="SUPFAM" id="SSF52091">
    <property type="entry name" value="SpoIIaa-like"/>
    <property type="match status" value="1"/>
</dbReference>
<protein>
    <recommendedName>
        <fullName evidence="2">Anti-sigma factor antagonist</fullName>
    </recommendedName>
</protein>
<evidence type="ECO:0000256" key="2">
    <source>
        <dbReference type="RuleBase" id="RU003749"/>
    </source>
</evidence>
<dbReference type="Gene3D" id="3.30.750.24">
    <property type="entry name" value="STAS domain"/>
    <property type="match status" value="1"/>
</dbReference>
<accession>A0A1Z4KKC2</accession>
<dbReference type="PANTHER" id="PTHR33495">
    <property type="entry name" value="ANTI-SIGMA FACTOR ANTAGONIST TM_1081-RELATED-RELATED"/>
    <property type="match status" value="1"/>
</dbReference>
<dbReference type="CDD" id="cd07043">
    <property type="entry name" value="STAS_anti-anti-sigma_factors"/>
    <property type="match status" value="1"/>
</dbReference>
<dbReference type="NCBIfam" id="TIGR00377">
    <property type="entry name" value="ant_ant_sig"/>
    <property type="match status" value="1"/>
</dbReference>
<reference evidence="4 5" key="1">
    <citation type="submission" date="2017-06" db="EMBL/GenBank/DDBJ databases">
        <title>Genome sequencing of cyanobaciteial culture collection at National Institute for Environmental Studies (NIES).</title>
        <authorList>
            <person name="Hirose Y."/>
            <person name="Shimura Y."/>
            <person name="Fujisawa T."/>
            <person name="Nakamura Y."/>
            <person name="Kawachi M."/>
        </authorList>
    </citation>
    <scope>NUCLEOTIDE SEQUENCE [LARGE SCALE GENOMIC DNA]</scope>
    <source>
        <strain evidence="4 5">NIES-23</strain>
    </source>
</reference>
<dbReference type="PANTHER" id="PTHR33495:SF2">
    <property type="entry name" value="ANTI-SIGMA FACTOR ANTAGONIST TM_1081-RELATED"/>
    <property type="match status" value="1"/>
</dbReference>
<proteinExistence type="inferred from homology"/>
<dbReference type="InterPro" id="IPR003658">
    <property type="entry name" value="Anti-sigma_ant"/>
</dbReference>
<dbReference type="EMBL" id="AP018216">
    <property type="protein sequence ID" value="BAY69384.1"/>
    <property type="molecule type" value="Genomic_DNA"/>
</dbReference>
<dbReference type="GO" id="GO:0043856">
    <property type="term" value="F:anti-sigma factor antagonist activity"/>
    <property type="evidence" value="ECO:0007669"/>
    <property type="project" value="InterPro"/>
</dbReference>
<sequence>MNTNFQVIEVSGILDGIRGNQLRREISELIADGNNIVLLDMNSVTFMDSSGLGSLVSAMQMLRSVNSQLFICSMNDQVKMLFELTKMNRIFQTFIDQDDFKRQVLTATRVIS</sequence>
<dbReference type="PROSITE" id="PS50801">
    <property type="entry name" value="STAS"/>
    <property type="match status" value="1"/>
</dbReference>
<evidence type="ECO:0000313" key="4">
    <source>
        <dbReference type="EMBL" id="BAY69384.1"/>
    </source>
</evidence>
<evidence type="ECO:0000313" key="5">
    <source>
        <dbReference type="Proteomes" id="UP000217507"/>
    </source>
</evidence>
<gene>
    <name evidence="4" type="ORF">NIES23_21780</name>
</gene>
<evidence type="ECO:0000259" key="3">
    <source>
        <dbReference type="PROSITE" id="PS50801"/>
    </source>
</evidence>
<comment type="similarity">
    <text evidence="1 2">Belongs to the anti-sigma-factor antagonist family.</text>
</comment>
<feature type="domain" description="STAS" evidence="3">
    <location>
        <begin position="1"/>
        <end position="111"/>
    </location>
</feature>